<organism evidence="9 10">
    <name type="scientific">Roseicella aerolata</name>
    <dbReference type="NCBI Taxonomy" id="2883479"/>
    <lineage>
        <taxon>Bacteria</taxon>
        <taxon>Pseudomonadati</taxon>
        <taxon>Pseudomonadota</taxon>
        <taxon>Alphaproteobacteria</taxon>
        <taxon>Acetobacterales</taxon>
        <taxon>Roseomonadaceae</taxon>
        <taxon>Roseicella</taxon>
    </lineage>
</organism>
<feature type="transmembrane region" description="Helical" evidence="6">
    <location>
        <begin position="168"/>
        <end position="185"/>
    </location>
</feature>
<name>A0A9X1LCA3_9PROT</name>
<comment type="caution">
    <text evidence="9">The sequence shown here is derived from an EMBL/GenBank/DDBJ whole genome shotgun (WGS) entry which is preliminary data.</text>
</comment>
<feature type="region of interest" description="Disordered" evidence="7">
    <location>
        <begin position="1"/>
        <end position="32"/>
    </location>
</feature>
<protein>
    <recommendedName>
        <fullName evidence="6">TVP38/TMEM64 family membrane protein</fullName>
    </recommendedName>
</protein>
<gene>
    <name evidence="9" type="ORF">LHA35_19620</name>
</gene>
<dbReference type="InterPro" id="IPR032816">
    <property type="entry name" value="VTT_dom"/>
</dbReference>
<comment type="subcellular location">
    <subcellularLocation>
        <location evidence="1 6">Cell membrane</location>
        <topology evidence="1 6">Multi-pass membrane protein</topology>
    </subcellularLocation>
</comment>
<accession>A0A9X1LCA3</accession>
<evidence type="ECO:0000256" key="4">
    <source>
        <dbReference type="ARBA" id="ARBA00022989"/>
    </source>
</evidence>
<dbReference type="RefSeq" id="WP_226611271.1">
    <property type="nucleotide sequence ID" value="NZ_JAJAQI010000034.1"/>
</dbReference>
<feature type="transmembrane region" description="Helical" evidence="6">
    <location>
        <begin position="115"/>
        <end position="141"/>
    </location>
</feature>
<dbReference type="GO" id="GO:0005886">
    <property type="term" value="C:plasma membrane"/>
    <property type="evidence" value="ECO:0007669"/>
    <property type="project" value="UniProtKB-SubCell"/>
</dbReference>
<feature type="domain" description="VTT" evidence="8">
    <location>
        <begin position="106"/>
        <end position="220"/>
    </location>
</feature>
<feature type="transmembrane region" description="Helical" evidence="6">
    <location>
        <begin position="197"/>
        <end position="222"/>
    </location>
</feature>
<evidence type="ECO:0000313" key="9">
    <source>
        <dbReference type="EMBL" id="MCB4823943.1"/>
    </source>
</evidence>
<feature type="transmembrane region" description="Helical" evidence="6">
    <location>
        <begin position="42"/>
        <end position="61"/>
    </location>
</feature>
<proteinExistence type="inferred from homology"/>
<dbReference type="PANTHER" id="PTHR12677:SF59">
    <property type="entry name" value="GOLGI APPARATUS MEMBRANE PROTEIN TVP38-RELATED"/>
    <property type="match status" value="1"/>
</dbReference>
<sequence length="266" mass="27582">MAARPRQGSADAEGSGLQAHGHPGKAARAPSRVAGRPGLRRFWPLALLLAAILLIFALGLHRQLSLAALAEYRRALAELVAARPVAAALLYVGTYAGAIALAVPAGPVLTMAGGLLFGLWLGTALAAAAATTGACLLFLAVRSALAPVVARHAGRLVETLRPGLERDGGWYLLSLRLLPIVPYWLGTIAPALVGMRLLPFATGTALGILPGTAVFASLGAGLDDIFAHGETPDLSAVLSPSVLLPLTGLAVLSLLTTWWRRRRREG</sequence>
<keyword evidence="3 6" id="KW-0812">Transmembrane</keyword>
<reference evidence="9" key="1">
    <citation type="submission" date="2021-10" db="EMBL/GenBank/DDBJ databases">
        <title>Roseicella aerolatum sp. nov., isolated from aerosols of e-waste dismantling site.</title>
        <authorList>
            <person name="Qin T."/>
        </authorList>
    </citation>
    <scope>NUCLEOTIDE SEQUENCE</scope>
    <source>
        <strain evidence="9">GB24</strain>
    </source>
</reference>
<evidence type="ECO:0000259" key="8">
    <source>
        <dbReference type="Pfam" id="PF09335"/>
    </source>
</evidence>
<feature type="transmembrane region" description="Helical" evidence="6">
    <location>
        <begin position="242"/>
        <end position="259"/>
    </location>
</feature>
<evidence type="ECO:0000256" key="6">
    <source>
        <dbReference type="RuleBase" id="RU366058"/>
    </source>
</evidence>
<evidence type="ECO:0000313" key="10">
    <source>
        <dbReference type="Proteomes" id="UP001139311"/>
    </source>
</evidence>
<comment type="similarity">
    <text evidence="6">Belongs to the TVP38/TMEM64 family.</text>
</comment>
<evidence type="ECO:0000256" key="7">
    <source>
        <dbReference type="SAM" id="MobiDB-lite"/>
    </source>
</evidence>
<evidence type="ECO:0000256" key="2">
    <source>
        <dbReference type="ARBA" id="ARBA00022475"/>
    </source>
</evidence>
<dbReference type="Proteomes" id="UP001139311">
    <property type="component" value="Unassembled WGS sequence"/>
</dbReference>
<keyword evidence="10" id="KW-1185">Reference proteome</keyword>
<evidence type="ECO:0000256" key="3">
    <source>
        <dbReference type="ARBA" id="ARBA00022692"/>
    </source>
</evidence>
<keyword evidence="2 6" id="KW-1003">Cell membrane</keyword>
<evidence type="ECO:0000256" key="5">
    <source>
        <dbReference type="ARBA" id="ARBA00023136"/>
    </source>
</evidence>
<dbReference type="Pfam" id="PF09335">
    <property type="entry name" value="VTT_dom"/>
    <property type="match status" value="1"/>
</dbReference>
<dbReference type="EMBL" id="JAJAQI010000034">
    <property type="protein sequence ID" value="MCB4823943.1"/>
    <property type="molecule type" value="Genomic_DNA"/>
</dbReference>
<evidence type="ECO:0000256" key="1">
    <source>
        <dbReference type="ARBA" id="ARBA00004651"/>
    </source>
</evidence>
<dbReference type="InterPro" id="IPR015414">
    <property type="entry name" value="TMEM64"/>
</dbReference>
<keyword evidence="4 6" id="KW-1133">Transmembrane helix</keyword>
<keyword evidence="5 6" id="KW-0472">Membrane</keyword>
<dbReference type="AlphaFoldDB" id="A0A9X1LCA3"/>
<dbReference type="PANTHER" id="PTHR12677">
    <property type="entry name" value="GOLGI APPARATUS MEMBRANE PROTEIN TVP38-RELATED"/>
    <property type="match status" value="1"/>
</dbReference>
<feature type="transmembrane region" description="Helical" evidence="6">
    <location>
        <begin position="81"/>
        <end position="103"/>
    </location>
</feature>